<dbReference type="Gene3D" id="1.20.120.1760">
    <property type="match status" value="1"/>
</dbReference>
<feature type="transmembrane region" description="Helical" evidence="2">
    <location>
        <begin position="143"/>
        <end position="160"/>
    </location>
</feature>
<keyword evidence="2" id="KW-0812">Transmembrane</keyword>
<keyword evidence="2" id="KW-0472">Membrane</keyword>
<dbReference type="GO" id="GO:0008654">
    <property type="term" value="P:phospholipid biosynthetic process"/>
    <property type="evidence" value="ECO:0007669"/>
    <property type="project" value="InterPro"/>
</dbReference>
<dbReference type="InterPro" id="IPR048254">
    <property type="entry name" value="CDP_ALCOHOL_P_TRANSF_CS"/>
</dbReference>
<dbReference type="PROSITE" id="PS00379">
    <property type="entry name" value="CDP_ALCOHOL_P_TRANSF"/>
    <property type="match status" value="1"/>
</dbReference>
<name>A0A644T502_9ZZZZ</name>
<dbReference type="GO" id="GO:0016020">
    <property type="term" value="C:membrane"/>
    <property type="evidence" value="ECO:0007669"/>
    <property type="project" value="InterPro"/>
</dbReference>
<dbReference type="InterPro" id="IPR000462">
    <property type="entry name" value="CDP-OH_P_trans"/>
</dbReference>
<dbReference type="EMBL" id="VSSQ01000016">
    <property type="protein sequence ID" value="MPL61920.1"/>
    <property type="molecule type" value="Genomic_DNA"/>
</dbReference>
<evidence type="ECO:0000313" key="3">
    <source>
        <dbReference type="EMBL" id="MPL61920.1"/>
    </source>
</evidence>
<accession>A0A644T502</accession>
<dbReference type="InterPro" id="IPR044270">
    <property type="entry name" value="AIP_synthase"/>
</dbReference>
<dbReference type="InterPro" id="IPR043130">
    <property type="entry name" value="CDP-OH_PTrfase_TM_dom"/>
</dbReference>
<evidence type="ECO:0000256" key="2">
    <source>
        <dbReference type="SAM" id="Phobius"/>
    </source>
</evidence>
<protein>
    <submittedName>
        <fullName evidence="3">CDP-diacylglycerol--inositol 3-phosphatidyltransferase</fullName>
        <ecNumber evidence="3">2.7.8.11</ecNumber>
    </submittedName>
</protein>
<reference evidence="3" key="1">
    <citation type="submission" date="2019-08" db="EMBL/GenBank/DDBJ databases">
        <authorList>
            <person name="Kucharzyk K."/>
            <person name="Murdoch R.W."/>
            <person name="Higgins S."/>
            <person name="Loffler F."/>
        </authorList>
    </citation>
    <scope>NUCLEOTIDE SEQUENCE</scope>
</reference>
<dbReference type="GO" id="GO:0003881">
    <property type="term" value="F:CDP-diacylglycerol-inositol 3-phosphatidyltransferase activity"/>
    <property type="evidence" value="ECO:0007669"/>
    <property type="project" value="UniProtKB-EC"/>
</dbReference>
<feature type="transmembrane region" description="Helical" evidence="2">
    <location>
        <begin position="20"/>
        <end position="41"/>
    </location>
</feature>
<organism evidence="3">
    <name type="scientific">bioreactor metagenome</name>
    <dbReference type="NCBI Taxonomy" id="1076179"/>
    <lineage>
        <taxon>unclassified sequences</taxon>
        <taxon>metagenomes</taxon>
        <taxon>ecological metagenomes</taxon>
    </lineage>
</organism>
<comment type="caution">
    <text evidence="3">The sequence shown here is derived from an EMBL/GenBank/DDBJ whole genome shotgun (WGS) entry which is preliminary data.</text>
</comment>
<proteinExistence type="inferred from homology"/>
<keyword evidence="1 3" id="KW-0808">Transferase</keyword>
<feature type="transmembrane region" description="Helical" evidence="2">
    <location>
        <begin position="47"/>
        <end position="67"/>
    </location>
</feature>
<keyword evidence="2" id="KW-1133">Transmembrane helix</keyword>
<evidence type="ECO:0000256" key="1">
    <source>
        <dbReference type="ARBA" id="ARBA00022679"/>
    </source>
</evidence>
<dbReference type="NCBIfam" id="NF040950">
    <property type="entry name" value="archin_ph_syn"/>
    <property type="match status" value="1"/>
</dbReference>
<dbReference type="EC" id="2.7.8.11" evidence="3"/>
<dbReference type="HAMAP" id="MF_02242">
    <property type="entry name" value="AIP_synthase"/>
    <property type="match status" value="1"/>
</dbReference>
<dbReference type="AlphaFoldDB" id="A0A644T502"/>
<sequence length="194" mass="21658">MLERFRPLLKKILEPIAKRINLNPNILTLISPIIAIISAIFFGTGNLLVGGIFILLSGVFDVFDGAIARYHDKTSDFGAFLDSTMDRFSDAIIIIGIVWGGYTSWLFGILAIHSAITVSYVRARAEAKGIECNIGIAERATRLIILMAGAFIAGIFGGIYMNWTIILLIILSYITVVQRIHHVWKETSYERRRL</sequence>
<dbReference type="InterPro" id="IPR054868">
    <property type="entry name" value="archin_ph_syn"/>
</dbReference>
<dbReference type="Pfam" id="PF01066">
    <property type="entry name" value="CDP-OH_P_transf"/>
    <property type="match status" value="1"/>
</dbReference>
<gene>
    <name evidence="3" type="primary">pgsA1_1</name>
    <name evidence="3" type="ORF">SDC9_07509</name>
</gene>